<evidence type="ECO:0000313" key="2">
    <source>
        <dbReference type="Proteomes" id="UP000182272"/>
    </source>
</evidence>
<protein>
    <submittedName>
        <fullName evidence="1">Uncharacterized protein</fullName>
    </submittedName>
</protein>
<dbReference type="EMBL" id="LT629972">
    <property type="protein sequence ID" value="SEI22754.1"/>
    <property type="molecule type" value="Genomic_DNA"/>
</dbReference>
<dbReference type="Proteomes" id="UP000182272">
    <property type="component" value="Chromosome I"/>
</dbReference>
<evidence type="ECO:0000313" key="1">
    <source>
        <dbReference type="EMBL" id="SEI22754.1"/>
    </source>
</evidence>
<proteinExistence type="predicted"/>
<sequence length="99" mass="10928">MGDCSRLAAFTRVEKVSTSNAVGFASDRPEEWNYYLSKILYMQPVKNLAICIYIPEAKAGVIQIASIDALETKKPQRMPGPGNKILAQGGHFEKLLSQI</sequence>
<organism evidence="1 2">
    <name type="scientific">Pseudomonas asplenii</name>
    <dbReference type="NCBI Taxonomy" id="53407"/>
    <lineage>
        <taxon>Bacteria</taxon>
        <taxon>Pseudomonadati</taxon>
        <taxon>Pseudomonadota</taxon>
        <taxon>Gammaproteobacteria</taxon>
        <taxon>Pseudomonadales</taxon>
        <taxon>Pseudomonadaceae</taxon>
        <taxon>Pseudomonas</taxon>
    </lineage>
</organism>
<reference evidence="1 2" key="1">
    <citation type="submission" date="2016-10" db="EMBL/GenBank/DDBJ databases">
        <authorList>
            <person name="de Groot N.N."/>
        </authorList>
    </citation>
    <scope>NUCLEOTIDE SEQUENCE [LARGE SCALE GENOMIC DNA]</scope>
    <source>
        <strain evidence="1 2">LMG 2158</strain>
    </source>
</reference>
<gene>
    <name evidence="1" type="ORF">SAMN05216581_4913</name>
</gene>
<accession>A0A1H6P729</accession>
<dbReference type="AlphaFoldDB" id="A0A1H6P729"/>
<name>A0A1H6P729_9PSED</name>